<dbReference type="EMBL" id="AP022595">
    <property type="protein sequence ID" value="BBY56974.1"/>
    <property type="molecule type" value="Genomic_DNA"/>
</dbReference>
<evidence type="ECO:0000313" key="1">
    <source>
        <dbReference type="EMBL" id="BBY56974.1"/>
    </source>
</evidence>
<accession>A0A7I7SJ27</accession>
<reference evidence="1 2" key="1">
    <citation type="journal article" date="2019" name="Emerg. Microbes Infect.">
        <title>Comprehensive subspecies identification of 175 nontuberculous mycobacteria species based on 7547 genomic profiles.</title>
        <authorList>
            <person name="Matsumoto Y."/>
            <person name="Kinjo T."/>
            <person name="Motooka D."/>
            <person name="Nabeya D."/>
            <person name="Jung N."/>
            <person name="Uechi K."/>
            <person name="Horii T."/>
            <person name="Iida T."/>
            <person name="Fujita J."/>
            <person name="Nakamura S."/>
        </authorList>
    </citation>
    <scope>NUCLEOTIDE SEQUENCE [LARGE SCALE GENOMIC DNA]</scope>
    <source>
        <strain evidence="1 2">JCM 30395</strain>
    </source>
</reference>
<dbReference type="Gene3D" id="3.50.50.60">
    <property type="entry name" value="FAD/NAD(P)-binding domain"/>
    <property type="match status" value="1"/>
</dbReference>
<keyword evidence="2" id="KW-1185">Reference proteome</keyword>
<dbReference type="KEGG" id="msar:MSAR_01100"/>
<dbReference type="AlphaFoldDB" id="A0A7I7SJ27"/>
<gene>
    <name evidence="1" type="ORF">MSAR_01100</name>
</gene>
<dbReference type="SUPFAM" id="SSF54427">
    <property type="entry name" value="NTF2-like"/>
    <property type="match status" value="1"/>
</dbReference>
<name>A0A7I7SJ27_9MYCO</name>
<protein>
    <recommendedName>
        <fullName evidence="3">FAD-dependent oxidoreductase</fullName>
    </recommendedName>
</protein>
<dbReference type="Gene3D" id="3.10.450.50">
    <property type="match status" value="1"/>
</dbReference>
<dbReference type="InterPro" id="IPR036188">
    <property type="entry name" value="FAD/NAD-bd_sf"/>
</dbReference>
<dbReference type="InterPro" id="IPR032710">
    <property type="entry name" value="NTF2-like_dom_sf"/>
</dbReference>
<evidence type="ECO:0000313" key="2">
    <source>
        <dbReference type="Proteomes" id="UP000466445"/>
    </source>
</evidence>
<proteinExistence type="predicted"/>
<sequence length="405" mass="43884">MDALANVTILDRRNIVAPMMTGDCVTGVRIINRDSGIAEMLAAELVVDGTGRAGRTSHFLATQGLGVVPEERIPSTGGYSSQLLSIPPGRIGQRVVFVNQGSRAPGALMVAYENDTWMLAISSPAECGGPPENFAEMLESAQRLLPATIMAGVRDATCVGEISVSRNTGAVWRRYDRMPHPPSGLVVLGDALCSLNPLHGQGMTMAALEALSLRDCLRAGTGDLPRRFYSAAAGHIGAVWAANRALDRPAPSVQESVWARRVNSWIQRAALRAASTDIAVAERILRVRGLIDSPARLKDPALLARIVLANLRHPRPAMYRPASSVHSSVSQPDERQIRALVDGQAKRRRGRTEITRLRYLTPDVALIQARAVLTGRLRRVKRRNTTVAVRTDSGWLLAFSQNTAY</sequence>
<evidence type="ECO:0008006" key="3">
    <source>
        <dbReference type="Google" id="ProtNLM"/>
    </source>
</evidence>
<dbReference type="RefSeq" id="WP_235677887.1">
    <property type="nucleotide sequence ID" value="NZ_AP022595.1"/>
</dbReference>
<organism evidence="1 2">
    <name type="scientific">Mycolicibacterium sarraceniae</name>
    <dbReference type="NCBI Taxonomy" id="1534348"/>
    <lineage>
        <taxon>Bacteria</taxon>
        <taxon>Bacillati</taxon>
        <taxon>Actinomycetota</taxon>
        <taxon>Actinomycetes</taxon>
        <taxon>Mycobacteriales</taxon>
        <taxon>Mycobacteriaceae</taxon>
        <taxon>Mycolicibacterium</taxon>
    </lineage>
</organism>
<dbReference type="SUPFAM" id="SSF51905">
    <property type="entry name" value="FAD/NAD(P)-binding domain"/>
    <property type="match status" value="1"/>
</dbReference>
<dbReference type="Proteomes" id="UP000466445">
    <property type="component" value="Chromosome"/>
</dbReference>